<evidence type="ECO:0000256" key="6">
    <source>
        <dbReference type="ARBA" id="ARBA00022989"/>
    </source>
</evidence>
<comment type="caution">
    <text evidence="12">The sequence shown here is derived from an EMBL/GenBank/DDBJ whole genome shotgun (WGS) entry which is preliminary data.</text>
</comment>
<keyword evidence="2" id="KW-1003">Cell membrane</keyword>
<keyword evidence="7 10" id="KW-0472">Membrane</keyword>
<keyword evidence="4 10" id="KW-0812">Transmembrane</keyword>
<evidence type="ECO:0000256" key="10">
    <source>
        <dbReference type="SAM" id="Phobius"/>
    </source>
</evidence>
<evidence type="ECO:0000256" key="2">
    <source>
        <dbReference type="ARBA" id="ARBA00022475"/>
    </source>
</evidence>
<evidence type="ECO:0000256" key="7">
    <source>
        <dbReference type="ARBA" id="ARBA00023136"/>
    </source>
</evidence>
<gene>
    <name evidence="12" type="ORF">PLXY2_LOCUS10588</name>
</gene>
<evidence type="ECO:0000256" key="4">
    <source>
        <dbReference type="ARBA" id="ARBA00022692"/>
    </source>
</evidence>
<keyword evidence="8" id="KW-0675">Receptor</keyword>
<evidence type="ECO:0000256" key="11">
    <source>
        <dbReference type="SAM" id="SignalP"/>
    </source>
</evidence>
<dbReference type="EMBL" id="CAJHNJ030000048">
    <property type="protein sequence ID" value="CAG9132305.1"/>
    <property type="molecule type" value="Genomic_DNA"/>
</dbReference>
<dbReference type="GO" id="GO:0004984">
    <property type="term" value="F:olfactory receptor activity"/>
    <property type="evidence" value="ECO:0007669"/>
    <property type="project" value="InterPro"/>
</dbReference>
<evidence type="ECO:0000256" key="9">
    <source>
        <dbReference type="ARBA" id="ARBA00023224"/>
    </source>
</evidence>
<dbReference type="GO" id="GO:0005886">
    <property type="term" value="C:plasma membrane"/>
    <property type="evidence" value="ECO:0007669"/>
    <property type="project" value="UniProtKB-SubCell"/>
</dbReference>
<accession>A0A8S4FUI8</accession>
<dbReference type="PANTHER" id="PTHR21137:SF35">
    <property type="entry name" value="ODORANT RECEPTOR 19A-RELATED"/>
    <property type="match status" value="1"/>
</dbReference>
<keyword evidence="6 10" id="KW-1133">Transmembrane helix</keyword>
<feature type="signal peptide" evidence="11">
    <location>
        <begin position="1"/>
        <end position="20"/>
    </location>
</feature>
<dbReference type="GO" id="GO:0005549">
    <property type="term" value="F:odorant binding"/>
    <property type="evidence" value="ECO:0007669"/>
    <property type="project" value="InterPro"/>
</dbReference>
<dbReference type="GO" id="GO:0007165">
    <property type="term" value="P:signal transduction"/>
    <property type="evidence" value="ECO:0007669"/>
    <property type="project" value="UniProtKB-KW"/>
</dbReference>
<dbReference type="Proteomes" id="UP000653454">
    <property type="component" value="Unassembled WGS sequence"/>
</dbReference>
<feature type="chain" id="PRO_5035937881" evidence="11">
    <location>
        <begin position="21"/>
        <end position="263"/>
    </location>
</feature>
<dbReference type="AlphaFoldDB" id="A0A8S4FUI8"/>
<keyword evidence="13" id="KW-1185">Reference proteome</keyword>
<keyword evidence="11" id="KW-0732">Signal</keyword>
<keyword evidence="5" id="KW-0552">Olfaction</keyword>
<evidence type="ECO:0000256" key="8">
    <source>
        <dbReference type="ARBA" id="ARBA00023170"/>
    </source>
</evidence>
<evidence type="ECO:0000313" key="13">
    <source>
        <dbReference type="Proteomes" id="UP000653454"/>
    </source>
</evidence>
<feature type="transmembrane region" description="Helical" evidence="10">
    <location>
        <begin position="135"/>
        <end position="156"/>
    </location>
</feature>
<comment type="subcellular location">
    <subcellularLocation>
        <location evidence="1">Cell membrane</location>
        <topology evidence="1">Multi-pass membrane protein</topology>
    </subcellularLocation>
</comment>
<dbReference type="InterPro" id="IPR004117">
    <property type="entry name" value="7tm6_olfct_rcpt"/>
</dbReference>
<dbReference type="PANTHER" id="PTHR21137">
    <property type="entry name" value="ODORANT RECEPTOR"/>
    <property type="match status" value="1"/>
</dbReference>
<dbReference type="Pfam" id="PF02949">
    <property type="entry name" value="7tm_6"/>
    <property type="match status" value="1"/>
</dbReference>
<proteinExistence type="predicted"/>
<name>A0A8S4FUI8_PLUXY</name>
<protein>
    <submittedName>
        <fullName evidence="12">(diamondback moth) hypothetical protein</fullName>
    </submittedName>
</protein>
<evidence type="ECO:0000256" key="5">
    <source>
        <dbReference type="ARBA" id="ARBA00022725"/>
    </source>
</evidence>
<feature type="transmembrane region" description="Helical" evidence="10">
    <location>
        <begin position="44"/>
        <end position="72"/>
    </location>
</feature>
<feature type="transmembrane region" description="Helical" evidence="10">
    <location>
        <begin position="162"/>
        <end position="181"/>
    </location>
</feature>
<evidence type="ECO:0000256" key="3">
    <source>
        <dbReference type="ARBA" id="ARBA00022606"/>
    </source>
</evidence>
<reference evidence="12" key="1">
    <citation type="submission" date="2020-11" db="EMBL/GenBank/DDBJ databases">
        <authorList>
            <person name="Whiteford S."/>
        </authorList>
    </citation>
    <scope>NUCLEOTIDE SEQUENCE</scope>
</reference>
<evidence type="ECO:0000256" key="1">
    <source>
        <dbReference type="ARBA" id="ARBA00004651"/>
    </source>
</evidence>
<feature type="transmembrane region" description="Helical" evidence="10">
    <location>
        <begin position="223"/>
        <end position="242"/>
    </location>
</feature>
<keyword evidence="3" id="KW-0716">Sensory transduction</keyword>
<sequence>MCHMAYIHVALPFLIHLIFGKNLDLPICNYYFLSDEFRENSFWLIWWYQAVSSYFHMFYNITIDTFISGLLLMGIAQFKALNSSLINIKETSLDHLNCIEKDDHLQKQLLKCLKHYDLLLQYCSLIQELCNPAMFVQFGIGAASNCVTLAALLLPLPTYEQIFIVFYGSVMAIEIFMPGYLGSQLRHESEQVIRAVYQSDWIDRSETFKRTLKLLVERAQKPVIMTAYSIISLSLSTFISIMKTAYSSYTLLRAVHTRNNDDQ</sequence>
<evidence type="ECO:0000313" key="12">
    <source>
        <dbReference type="EMBL" id="CAG9132305.1"/>
    </source>
</evidence>
<keyword evidence="9" id="KW-0807">Transducer</keyword>
<organism evidence="12 13">
    <name type="scientific">Plutella xylostella</name>
    <name type="common">Diamondback moth</name>
    <name type="synonym">Plutella maculipennis</name>
    <dbReference type="NCBI Taxonomy" id="51655"/>
    <lineage>
        <taxon>Eukaryota</taxon>
        <taxon>Metazoa</taxon>
        <taxon>Ecdysozoa</taxon>
        <taxon>Arthropoda</taxon>
        <taxon>Hexapoda</taxon>
        <taxon>Insecta</taxon>
        <taxon>Pterygota</taxon>
        <taxon>Neoptera</taxon>
        <taxon>Endopterygota</taxon>
        <taxon>Lepidoptera</taxon>
        <taxon>Glossata</taxon>
        <taxon>Ditrysia</taxon>
        <taxon>Yponomeutoidea</taxon>
        <taxon>Plutellidae</taxon>
        <taxon>Plutella</taxon>
    </lineage>
</organism>